<evidence type="ECO:0000256" key="13">
    <source>
        <dbReference type="SAM" id="Phobius"/>
    </source>
</evidence>
<evidence type="ECO:0000256" key="7">
    <source>
        <dbReference type="ARBA" id="ARBA00022692"/>
    </source>
</evidence>
<dbReference type="SUPFAM" id="SSF47384">
    <property type="entry name" value="Homodimeric domain of signal transducing histidine kinase"/>
    <property type="match status" value="1"/>
</dbReference>
<dbReference type="CDD" id="cd06225">
    <property type="entry name" value="HAMP"/>
    <property type="match status" value="1"/>
</dbReference>
<dbReference type="CDD" id="cd00075">
    <property type="entry name" value="HATPase"/>
    <property type="match status" value="1"/>
</dbReference>
<dbReference type="AlphaFoldDB" id="A0A839ECS3"/>
<accession>A0A839ECS3</accession>
<feature type="transmembrane region" description="Helical" evidence="13">
    <location>
        <begin position="21"/>
        <end position="41"/>
    </location>
</feature>
<feature type="region of interest" description="Disordered" evidence="12">
    <location>
        <begin position="364"/>
        <end position="395"/>
    </location>
</feature>
<comment type="subcellular location">
    <subcellularLocation>
        <location evidence="3">Cell membrane</location>
    </subcellularLocation>
</comment>
<keyword evidence="5" id="KW-0597">Phosphoprotein</keyword>
<feature type="compositionally biased region" description="Low complexity" evidence="12">
    <location>
        <begin position="364"/>
        <end position="378"/>
    </location>
</feature>
<dbReference type="CDD" id="cd00082">
    <property type="entry name" value="HisKA"/>
    <property type="match status" value="1"/>
</dbReference>
<evidence type="ECO:0000256" key="4">
    <source>
        <dbReference type="ARBA" id="ARBA00012438"/>
    </source>
</evidence>
<dbReference type="InterPro" id="IPR004358">
    <property type="entry name" value="Sig_transdc_His_kin-like_C"/>
</dbReference>
<evidence type="ECO:0000256" key="5">
    <source>
        <dbReference type="ARBA" id="ARBA00022553"/>
    </source>
</evidence>
<evidence type="ECO:0000256" key="12">
    <source>
        <dbReference type="SAM" id="MobiDB-lite"/>
    </source>
</evidence>
<evidence type="ECO:0000256" key="9">
    <source>
        <dbReference type="ARBA" id="ARBA00022989"/>
    </source>
</evidence>
<dbReference type="GO" id="GO:0005886">
    <property type="term" value="C:plasma membrane"/>
    <property type="evidence" value="ECO:0007669"/>
    <property type="project" value="UniProtKB-SubCell"/>
</dbReference>
<dbReference type="SMART" id="SM00304">
    <property type="entry name" value="HAMP"/>
    <property type="match status" value="1"/>
</dbReference>
<keyword evidence="17" id="KW-1185">Reference proteome</keyword>
<dbReference type="Proteomes" id="UP000585905">
    <property type="component" value="Unassembled WGS sequence"/>
</dbReference>
<dbReference type="Gene3D" id="1.10.287.130">
    <property type="match status" value="1"/>
</dbReference>
<evidence type="ECO:0000256" key="11">
    <source>
        <dbReference type="ARBA" id="ARBA00023136"/>
    </source>
</evidence>
<dbReference type="GO" id="GO:0000155">
    <property type="term" value="F:phosphorelay sensor kinase activity"/>
    <property type="evidence" value="ECO:0007669"/>
    <property type="project" value="InterPro"/>
</dbReference>
<dbReference type="Gene3D" id="6.10.340.10">
    <property type="match status" value="1"/>
</dbReference>
<dbReference type="Pfam" id="PF00512">
    <property type="entry name" value="HisKA"/>
    <property type="match status" value="1"/>
</dbReference>
<name>A0A839ECS3_9MICO</name>
<evidence type="ECO:0000256" key="10">
    <source>
        <dbReference type="ARBA" id="ARBA00023012"/>
    </source>
</evidence>
<dbReference type="InterPro" id="IPR003660">
    <property type="entry name" value="HAMP_dom"/>
</dbReference>
<dbReference type="SUPFAM" id="SSF158472">
    <property type="entry name" value="HAMP domain-like"/>
    <property type="match status" value="1"/>
</dbReference>
<reference evidence="16 17" key="1">
    <citation type="submission" date="2020-07" db="EMBL/GenBank/DDBJ databases">
        <title>Sequencing the genomes of 1000 actinobacteria strains.</title>
        <authorList>
            <person name="Klenk H.-P."/>
        </authorList>
    </citation>
    <scope>NUCLEOTIDE SEQUENCE [LARGE SCALE GENOMIC DNA]</scope>
    <source>
        <strain evidence="16 17">DSM 19663</strain>
    </source>
</reference>
<dbReference type="InterPro" id="IPR005467">
    <property type="entry name" value="His_kinase_dom"/>
</dbReference>
<feature type="transmembrane region" description="Helical" evidence="13">
    <location>
        <begin position="175"/>
        <end position="202"/>
    </location>
</feature>
<dbReference type="RefSeq" id="WP_182490846.1">
    <property type="nucleotide sequence ID" value="NZ_BAAAOV010000001.1"/>
</dbReference>
<dbReference type="Pfam" id="PF00672">
    <property type="entry name" value="HAMP"/>
    <property type="match status" value="1"/>
</dbReference>
<dbReference type="Gene3D" id="3.30.565.10">
    <property type="entry name" value="Histidine kinase-like ATPase, C-terminal domain"/>
    <property type="match status" value="1"/>
</dbReference>
<evidence type="ECO:0000256" key="6">
    <source>
        <dbReference type="ARBA" id="ARBA00022679"/>
    </source>
</evidence>
<dbReference type="SMART" id="SM00387">
    <property type="entry name" value="HATPase_c"/>
    <property type="match status" value="1"/>
</dbReference>
<evidence type="ECO:0000256" key="2">
    <source>
        <dbReference type="ARBA" id="ARBA00001968"/>
    </source>
</evidence>
<dbReference type="InterPro" id="IPR036890">
    <property type="entry name" value="HATPase_C_sf"/>
</dbReference>
<evidence type="ECO:0000259" key="15">
    <source>
        <dbReference type="PROSITE" id="PS50885"/>
    </source>
</evidence>
<evidence type="ECO:0000256" key="3">
    <source>
        <dbReference type="ARBA" id="ARBA00004236"/>
    </source>
</evidence>
<keyword evidence="9 13" id="KW-1133">Transmembrane helix</keyword>
<dbReference type="SUPFAM" id="SSF55874">
    <property type="entry name" value="ATPase domain of HSP90 chaperone/DNA topoisomerase II/histidine kinase"/>
    <property type="match status" value="1"/>
</dbReference>
<dbReference type="Pfam" id="PF02518">
    <property type="entry name" value="HATPase_c"/>
    <property type="match status" value="1"/>
</dbReference>
<dbReference type="PANTHER" id="PTHR45436">
    <property type="entry name" value="SENSOR HISTIDINE KINASE YKOH"/>
    <property type="match status" value="1"/>
</dbReference>
<dbReference type="PRINTS" id="PR00344">
    <property type="entry name" value="BCTRLSENSOR"/>
</dbReference>
<evidence type="ECO:0000256" key="8">
    <source>
        <dbReference type="ARBA" id="ARBA00022777"/>
    </source>
</evidence>
<keyword evidence="10" id="KW-0902">Two-component regulatory system</keyword>
<dbReference type="PANTHER" id="PTHR45436:SF5">
    <property type="entry name" value="SENSOR HISTIDINE KINASE TRCS"/>
    <property type="match status" value="1"/>
</dbReference>
<feature type="domain" description="Histidine kinase" evidence="14">
    <location>
        <begin position="271"/>
        <end position="551"/>
    </location>
</feature>
<dbReference type="InterPro" id="IPR036097">
    <property type="entry name" value="HisK_dim/P_sf"/>
</dbReference>
<comment type="cofactor">
    <cofactor evidence="2">
        <name>a divalent metal cation</name>
        <dbReference type="ChEBI" id="CHEBI:60240"/>
    </cofactor>
</comment>
<dbReference type="InterPro" id="IPR003661">
    <property type="entry name" value="HisK_dim/P_dom"/>
</dbReference>
<keyword evidence="11 13" id="KW-0472">Membrane</keyword>
<evidence type="ECO:0000259" key="14">
    <source>
        <dbReference type="PROSITE" id="PS50109"/>
    </source>
</evidence>
<dbReference type="InterPro" id="IPR050428">
    <property type="entry name" value="TCS_sensor_his_kinase"/>
</dbReference>
<gene>
    <name evidence="16" type="ORF">FHX53_001636</name>
</gene>
<dbReference type="FunFam" id="3.30.565.10:FF:000006">
    <property type="entry name" value="Sensor histidine kinase WalK"/>
    <property type="match status" value="1"/>
</dbReference>
<evidence type="ECO:0000313" key="16">
    <source>
        <dbReference type="EMBL" id="MBA8848044.1"/>
    </source>
</evidence>
<dbReference type="SMART" id="SM00388">
    <property type="entry name" value="HisKA"/>
    <property type="match status" value="1"/>
</dbReference>
<protein>
    <recommendedName>
        <fullName evidence="4">histidine kinase</fullName>
        <ecNumber evidence="4">2.7.13.3</ecNumber>
    </recommendedName>
</protein>
<keyword evidence="8 16" id="KW-0418">Kinase</keyword>
<keyword evidence="6 16" id="KW-0808">Transferase</keyword>
<dbReference type="EC" id="2.7.13.3" evidence="4"/>
<dbReference type="EMBL" id="JACGWX010000003">
    <property type="protein sequence ID" value="MBA8848044.1"/>
    <property type="molecule type" value="Genomic_DNA"/>
</dbReference>
<dbReference type="PROSITE" id="PS50885">
    <property type="entry name" value="HAMP"/>
    <property type="match status" value="1"/>
</dbReference>
<dbReference type="PROSITE" id="PS50109">
    <property type="entry name" value="HIS_KIN"/>
    <property type="match status" value="1"/>
</dbReference>
<dbReference type="GO" id="GO:0005509">
    <property type="term" value="F:calcium ion binding"/>
    <property type="evidence" value="ECO:0007669"/>
    <property type="project" value="UniProtKB-ARBA"/>
</dbReference>
<comment type="caution">
    <text evidence="16">The sequence shown here is derived from an EMBL/GenBank/DDBJ whole genome shotgun (WGS) entry which is preliminary data.</text>
</comment>
<dbReference type="InterPro" id="IPR003594">
    <property type="entry name" value="HATPase_dom"/>
</dbReference>
<evidence type="ECO:0000256" key="1">
    <source>
        <dbReference type="ARBA" id="ARBA00000085"/>
    </source>
</evidence>
<comment type="catalytic activity">
    <reaction evidence="1">
        <text>ATP + protein L-histidine = ADP + protein N-phospho-L-histidine.</text>
        <dbReference type="EC" id="2.7.13.3"/>
    </reaction>
</comment>
<dbReference type="FunFam" id="1.10.287.130:FF:000001">
    <property type="entry name" value="Two-component sensor histidine kinase"/>
    <property type="match status" value="1"/>
</dbReference>
<proteinExistence type="predicted"/>
<sequence length="573" mass="60447">MHEQLSQWWEGISLRSKITGVTVLVVTVGLLVVGMGTLTVLQQTLLGEVDRQLRQAATELPQAPDQLSIDDFDEFSDLTGSVFSSPFYFAAVDAGGDVLVDNVDASQLGQAPDVSRLSFDAIGGRYGEGLTVASIDRTVQWRLAPFSLTLLDEEEGDPMRATLVIGANLTETNGIIGSFASIFLGFGIVAVIVSAALTRLLVTSTFRPLRDVEATAARFAGGDFSQRLGGATPNTEVGRLSRSLNTMLSRIDRAFADRAATIDQMRRFVGDASHELRTPLVSLRGYAELYRMGAIQKPEDVAQAMERIEKEAIRMGALVSDLLELARLDESKPLEAGPVDLVPLARDAALDAMAGAPDRDVTVSVDEAAASPAAPTTDARPEPARTPEPTTSSLSTAAIAAIARLRGRRGRGAATTAQPALELAVPELPAAEAVVSGDENKIRQVVTNLVGNAMRFTPAGSPIELIVGIDRARSMGTISIVDHGEGIPGALKEKIFQRFFRADSSRTRDTGGSGLGLAIVASIVNQHGGRIDVLDTPGGGATFMISLPLLPTPRRATLSADAGSAPRSAESAS</sequence>
<keyword evidence="7 13" id="KW-0812">Transmembrane</keyword>
<feature type="domain" description="HAMP" evidence="15">
    <location>
        <begin position="203"/>
        <end position="256"/>
    </location>
</feature>
<evidence type="ECO:0000313" key="17">
    <source>
        <dbReference type="Proteomes" id="UP000585905"/>
    </source>
</evidence>
<organism evidence="16 17">
    <name type="scientific">Microcella alkalica</name>
    <dbReference type="NCBI Taxonomy" id="355930"/>
    <lineage>
        <taxon>Bacteria</taxon>
        <taxon>Bacillati</taxon>
        <taxon>Actinomycetota</taxon>
        <taxon>Actinomycetes</taxon>
        <taxon>Micrococcales</taxon>
        <taxon>Microbacteriaceae</taxon>
        <taxon>Microcella</taxon>
    </lineage>
</organism>